<evidence type="ECO:0000313" key="5">
    <source>
        <dbReference type="EMBL" id="GBG25816.1"/>
    </source>
</evidence>
<organism evidence="5 6">
    <name type="scientific">Hondaea fermentalgiana</name>
    <dbReference type="NCBI Taxonomy" id="2315210"/>
    <lineage>
        <taxon>Eukaryota</taxon>
        <taxon>Sar</taxon>
        <taxon>Stramenopiles</taxon>
        <taxon>Bigyra</taxon>
        <taxon>Labyrinthulomycetes</taxon>
        <taxon>Thraustochytrida</taxon>
        <taxon>Thraustochytriidae</taxon>
        <taxon>Hondaea</taxon>
    </lineage>
</organism>
<dbReference type="GO" id="GO:0016787">
    <property type="term" value="F:hydrolase activity"/>
    <property type="evidence" value="ECO:0007669"/>
    <property type="project" value="UniProtKB-KW"/>
</dbReference>
<dbReference type="PANTHER" id="PTHR10161:SF14">
    <property type="entry name" value="TARTRATE-RESISTANT ACID PHOSPHATASE TYPE 5"/>
    <property type="match status" value="1"/>
</dbReference>
<dbReference type="InterPro" id="IPR004843">
    <property type="entry name" value="Calcineurin-like_PHP"/>
</dbReference>
<dbReference type="Pfam" id="PF00149">
    <property type="entry name" value="Metallophos"/>
    <property type="match status" value="1"/>
</dbReference>
<feature type="domain" description="Calcineurin-like phosphoesterase" evidence="4">
    <location>
        <begin position="104"/>
        <end position="342"/>
    </location>
</feature>
<reference evidence="5 6" key="1">
    <citation type="submission" date="2017-12" db="EMBL/GenBank/DDBJ databases">
        <title>Sequencing, de novo assembly and annotation of complete genome of a new Thraustochytrid species, strain FCC1311.</title>
        <authorList>
            <person name="Sedici K."/>
            <person name="Godart F."/>
            <person name="Aiese Cigliano R."/>
            <person name="Sanseverino W."/>
            <person name="Barakat M."/>
            <person name="Ortet P."/>
            <person name="Marechal E."/>
            <person name="Cagnac O."/>
            <person name="Amato A."/>
        </authorList>
    </citation>
    <scope>NUCLEOTIDE SEQUENCE [LARGE SCALE GENOMIC DNA]</scope>
</reference>
<keyword evidence="3" id="KW-1133">Transmembrane helix</keyword>
<dbReference type="AlphaFoldDB" id="A0A2R5G462"/>
<dbReference type="InParanoid" id="A0A2R5G462"/>
<evidence type="ECO:0000256" key="2">
    <source>
        <dbReference type="ARBA" id="ARBA00022801"/>
    </source>
</evidence>
<keyword evidence="3" id="KW-0812">Transmembrane</keyword>
<keyword evidence="6" id="KW-1185">Reference proteome</keyword>
<comment type="caution">
    <text evidence="5">The sequence shown here is derived from an EMBL/GenBank/DDBJ whole genome shotgun (WGS) entry which is preliminary data.</text>
</comment>
<dbReference type="PANTHER" id="PTHR10161">
    <property type="entry name" value="TARTRATE-RESISTANT ACID PHOSPHATASE TYPE 5"/>
    <property type="match status" value="1"/>
</dbReference>
<proteinExistence type="predicted"/>
<evidence type="ECO:0000313" key="6">
    <source>
        <dbReference type="Proteomes" id="UP000241890"/>
    </source>
</evidence>
<dbReference type="OrthoDB" id="411211at2759"/>
<evidence type="ECO:0000259" key="4">
    <source>
        <dbReference type="Pfam" id="PF00149"/>
    </source>
</evidence>
<dbReference type="InterPro" id="IPR029052">
    <property type="entry name" value="Metallo-depent_PP-like"/>
</dbReference>
<evidence type="ECO:0000256" key="3">
    <source>
        <dbReference type="SAM" id="Phobius"/>
    </source>
</evidence>
<dbReference type="SUPFAM" id="SSF56300">
    <property type="entry name" value="Metallo-dependent phosphatases"/>
    <property type="match status" value="1"/>
</dbReference>
<keyword evidence="1" id="KW-0732">Signal</keyword>
<dbReference type="Proteomes" id="UP000241890">
    <property type="component" value="Unassembled WGS sequence"/>
</dbReference>
<dbReference type="InterPro" id="IPR051558">
    <property type="entry name" value="Metallophosphoesterase_PAP"/>
</dbReference>
<keyword evidence="2" id="KW-0378">Hydrolase</keyword>
<evidence type="ECO:0000256" key="1">
    <source>
        <dbReference type="ARBA" id="ARBA00022729"/>
    </source>
</evidence>
<dbReference type="EMBL" id="BEYU01000015">
    <property type="protein sequence ID" value="GBG25816.1"/>
    <property type="molecule type" value="Genomic_DNA"/>
</dbReference>
<name>A0A2R5G462_9STRA</name>
<feature type="transmembrane region" description="Helical" evidence="3">
    <location>
        <begin position="21"/>
        <end position="40"/>
    </location>
</feature>
<keyword evidence="3" id="KW-0472">Membrane</keyword>
<gene>
    <name evidence="5" type="ORF">FCC1311_020352</name>
</gene>
<protein>
    <submittedName>
        <fullName evidence="5">Acid phosphatase</fullName>
    </submittedName>
</protein>
<accession>A0A2R5G462</accession>
<sequence>MANTYEPVGAHFAPRRGVKGAPCAAAFVGVAVVVALALFVGSGGNVETGTGLAEGAAGFANRIGKQLATVPYAAQLATVPCATQRGRNPYAIDASSLETLEFFAIGDWGLDTEYNKEDGPRDDWDVPLMQHIGQTLNARIEEGQGSFVLNLGDNFYQWGISDVEDVRWETTFENVFATRRVVPWYSMLGNHDYFANIGVDNKPTSAGIDAQVDRTFHSANKRWCMPDTNYTILHATAHVDVRIVVFDSQALVRISPNANSPAYDTRASPDIEDHLAWLERAVCAEGRKGRKTIVMTAAHHFFLSAGLYFDRARQDEAILRERVLPVLTRCGVSMHFHGHDHVTQVIRIDKSLLQVGVGSAGKKNGMILGTQDSLSKMYPEHQLQTYFLDQQAAFAQVQISKDSVSLRLINTSGDAWGPMVASHID</sequence>
<dbReference type="Gene3D" id="3.60.21.10">
    <property type="match status" value="1"/>
</dbReference>